<keyword evidence="7 12" id="KW-0663">Pyridoxal phosphate</keyword>
<evidence type="ECO:0000256" key="12">
    <source>
        <dbReference type="HAMAP-Rule" id="MF_00160"/>
    </source>
</evidence>
<dbReference type="Pfam" id="PF00266">
    <property type="entry name" value="Aminotran_5"/>
    <property type="match status" value="1"/>
</dbReference>
<name>A0A1C3H746_9GAMM</name>
<evidence type="ECO:0000256" key="1">
    <source>
        <dbReference type="ARBA" id="ARBA00004915"/>
    </source>
</evidence>
<dbReference type="AlphaFoldDB" id="A0A1C3H746"/>
<dbReference type="GO" id="GO:0005737">
    <property type="term" value="C:cytoplasm"/>
    <property type="evidence" value="ECO:0007669"/>
    <property type="project" value="UniProtKB-SubCell"/>
</dbReference>
<evidence type="ECO:0000256" key="8">
    <source>
        <dbReference type="ARBA" id="ARBA00023096"/>
    </source>
</evidence>
<dbReference type="EMBL" id="FKLO01000079">
    <property type="protein sequence ID" value="SAM71391.1"/>
    <property type="molecule type" value="Genomic_DNA"/>
</dbReference>
<organism evidence="14 15">
    <name type="scientific">Cardiobacterium hominis</name>
    <dbReference type="NCBI Taxonomy" id="2718"/>
    <lineage>
        <taxon>Bacteria</taxon>
        <taxon>Pseudomonadati</taxon>
        <taxon>Pseudomonadota</taxon>
        <taxon>Gammaproteobacteria</taxon>
        <taxon>Cardiobacteriales</taxon>
        <taxon>Cardiobacteriaceae</taxon>
        <taxon>Cardiobacterium</taxon>
    </lineage>
</organism>
<dbReference type="GO" id="GO:0004648">
    <property type="term" value="F:O-phospho-L-serine:2-oxoglutarate aminotransferase activity"/>
    <property type="evidence" value="ECO:0007669"/>
    <property type="project" value="UniProtKB-UniRule"/>
</dbReference>
<comment type="similarity">
    <text evidence="3 12">Belongs to the class-V pyridoxal-phosphate-dependent aminotransferase family. SerC subfamily.</text>
</comment>
<protein>
    <recommendedName>
        <fullName evidence="12">Phosphoserine aminotransferase</fullName>
        <ecNumber evidence="12">2.6.1.52</ecNumber>
    </recommendedName>
    <alternativeName>
        <fullName evidence="12">Phosphohydroxythreonine aminotransferase</fullName>
        <shortName evidence="12">PSAT</shortName>
    </alternativeName>
</protein>
<dbReference type="Proteomes" id="UP000190837">
    <property type="component" value="Unassembled WGS sequence"/>
</dbReference>
<evidence type="ECO:0000256" key="4">
    <source>
        <dbReference type="ARBA" id="ARBA00022576"/>
    </source>
</evidence>
<dbReference type="FunFam" id="3.90.1150.10:FF:000006">
    <property type="entry name" value="Phosphoserine aminotransferase"/>
    <property type="match status" value="1"/>
</dbReference>
<keyword evidence="8 12" id="KW-0664">Pyridoxine biosynthesis</keyword>
<feature type="binding site" evidence="12">
    <location>
        <position position="152"/>
    </location>
    <ligand>
        <name>pyridoxal 5'-phosphate</name>
        <dbReference type="ChEBI" id="CHEBI:597326"/>
    </ligand>
</feature>
<dbReference type="Gene3D" id="3.90.1150.10">
    <property type="entry name" value="Aspartate Aminotransferase, domain 1"/>
    <property type="match status" value="1"/>
</dbReference>
<dbReference type="PANTHER" id="PTHR43247:SF1">
    <property type="entry name" value="PHOSPHOSERINE AMINOTRANSFERASE"/>
    <property type="match status" value="1"/>
</dbReference>
<feature type="domain" description="Aminotransferase class V" evidence="13">
    <location>
        <begin position="6"/>
        <end position="347"/>
    </location>
</feature>
<feature type="binding site" evidence="12">
    <location>
        <position position="171"/>
    </location>
    <ligand>
        <name>pyridoxal 5'-phosphate</name>
        <dbReference type="ChEBI" id="CHEBI:597326"/>
    </ligand>
</feature>
<dbReference type="PANTHER" id="PTHR43247">
    <property type="entry name" value="PHOSPHOSERINE AMINOTRANSFERASE"/>
    <property type="match status" value="1"/>
</dbReference>
<evidence type="ECO:0000256" key="7">
    <source>
        <dbReference type="ARBA" id="ARBA00022898"/>
    </source>
</evidence>
<keyword evidence="4 12" id="KW-0032">Aminotransferase</keyword>
<keyword evidence="12" id="KW-0963">Cytoplasm</keyword>
<comment type="subunit">
    <text evidence="12">Homodimer.</text>
</comment>
<comment type="subcellular location">
    <subcellularLocation>
        <location evidence="12">Cytoplasm</location>
    </subcellularLocation>
</comment>
<dbReference type="EC" id="2.6.1.52" evidence="12"/>
<dbReference type="InterPro" id="IPR015422">
    <property type="entry name" value="PyrdxlP-dep_Trfase_small"/>
</dbReference>
<comment type="caution">
    <text evidence="12">Lacks conserved residue(s) required for the propagation of feature annotation.</text>
</comment>
<dbReference type="InterPro" id="IPR015424">
    <property type="entry name" value="PyrdxlP-dep_Trfase"/>
</dbReference>
<gene>
    <name evidence="12" type="primary">serC</name>
    <name evidence="14" type="ORF">CHUV0807_2316</name>
</gene>
<dbReference type="GO" id="GO:0006564">
    <property type="term" value="P:L-serine biosynthetic process"/>
    <property type="evidence" value="ECO:0007669"/>
    <property type="project" value="UniProtKB-UniRule"/>
</dbReference>
<reference evidence="15" key="1">
    <citation type="submission" date="2016-04" db="EMBL/GenBank/DDBJ databases">
        <authorList>
            <person name="Tagini F."/>
        </authorList>
    </citation>
    <scope>NUCLEOTIDE SEQUENCE [LARGE SCALE GENOMIC DNA]</scope>
    <source>
        <strain evidence="15">CHUV0807</strain>
    </source>
</reference>
<dbReference type="InterPro" id="IPR022278">
    <property type="entry name" value="Pser_aminoTfrase"/>
</dbReference>
<dbReference type="InterPro" id="IPR015421">
    <property type="entry name" value="PyrdxlP-dep_Trfase_major"/>
</dbReference>
<evidence type="ECO:0000313" key="15">
    <source>
        <dbReference type="Proteomes" id="UP000190837"/>
    </source>
</evidence>
<accession>A0A1C3H746</accession>
<dbReference type="InterPro" id="IPR000192">
    <property type="entry name" value="Aminotrans_V_dom"/>
</dbReference>
<dbReference type="Gene3D" id="3.40.640.10">
    <property type="entry name" value="Type I PLP-dependent aspartate aminotransferase-like (Major domain)"/>
    <property type="match status" value="1"/>
</dbReference>
<comment type="catalytic activity">
    <reaction evidence="10 12">
        <text>4-(phosphooxy)-L-threonine + 2-oxoglutarate = (R)-3-hydroxy-2-oxo-4-phosphooxybutanoate + L-glutamate</text>
        <dbReference type="Rhea" id="RHEA:16573"/>
        <dbReference type="ChEBI" id="CHEBI:16810"/>
        <dbReference type="ChEBI" id="CHEBI:29985"/>
        <dbReference type="ChEBI" id="CHEBI:58452"/>
        <dbReference type="ChEBI" id="CHEBI:58538"/>
        <dbReference type="EC" id="2.6.1.52"/>
    </reaction>
</comment>
<feature type="binding site" evidence="12">
    <location>
        <position position="103"/>
    </location>
    <ligand>
        <name>pyridoxal 5'-phosphate</name>
        <dbReference type="ChEBI" id="CHEBI:597326"/>
    </ligand>
</feature>
<evidence type="ECO:0000256" key="10">
    <source>
        <dbReference type="ARBA" id="ARBA00047630"/>
    </source>
</evidence>
<dbReference type="PIRSF" id="PIRSF000525">
    <property type="entry name" value="SerC"/>
    <property type="match status" value="1"/>
</dbReference>
<evidence type="ECO:0000256" key="5">
    <source>
        <dbReference type="ARBA" id="ARBA00022605"/>
    </source>
</evidence>
<feature type="binding site" evidence="12">
    <location>
        <begin position="236"/>
        <end position="237"/>
    </location>
    <ligand>
        <name>pyridoxal 5'-phosphate</name>
        <dbReference type="ChEBI" id="CHEBI:597326"/>
    </ligand>
</feature>
<sequence>MTHRIHNFCAGPCTLPLTVLEEARAELTDFQGCGMSVLEISHRSARFEALHHETLALASRLIGAPDDFQALLLPGGAHQQFDMIPLNLLADGGSAAYIDSGVWADKALKEAERVGQAQAIWSGRDGGYSTLPDSLPALPADCRYLYLTSNETVNGIQYRNYPEAAAPLVIDASSDYYTRADIPWTRCAIVYGGVQKNLAPAGLALVYVRRDLLTDHPRVPRFLTYAAHAAANSLYNTPPTWQIYLLHKVMQWIERAGGVIHFDRASQEKSALLYAYLDQSDYYSNTIAPQYRSRTNIVFRTRSAELDTRFWQEAEKNGLSGLKGHKIVGGLRASLYNALDISSVHALIDYMDAFATENP</sequence>
<dbReference type="NCBIfam" id="NF003764">
    <property type="entry name" value="PRK05355.1"/>
    <property type="match status" value="1"/>
</dbReference>
<dbReference type="GO" id="GO:0008615">
    <property type="term" value="P:pyridoxine biosynthetic process"/>
    <property type="evidence" value="ECO:0007669"/>
    <property type="project" value="UniProtKB-UniRule"/>
</dbReference>
<dbReference type="FunFam" id="3.40.640.10:FF:000010">
    <property type="entry name" value="Phosphoserine aminotransferase"/>
    <property type="match status" value="1"/>
</dbReference>
<evidence type="ECO:0000256" key="2">
    <source>
        <dbReference type="ARBA" id="ARBA00005099"/>
    </source>
</evidence>
<proteinExistence type="inferred from homology"/>
<feature type="binding site" evidence="12">
    <location>
        <position position="43"/>
    </location>
    <ligand>
        <name>L-glutamate</name>
        <dbReference type="ChEBI" id="CHEBI:29985"/>
    </ligand>
</feature>
<evidence type="ECO:0000313" key="14">
    <source>
        <dbReference type="EMBL" id="SAM71391.1"/>
    </source>
</evidence>
<evidence type="ECO:0000259" key="13">
    <source>
        <dbReference type="Pfam" id="PF00266"/>
    </source>
</evidence>
<evidence type="ECO:0000256" key="9">
    <source>
        <dbReference type="ARBA" id="ARBA00023299"/>
    </source>
</evidence>
<feature type="binding site" evidence="12">
    <location>
        <position position="195"/>
    </location>
    <ligand>
        <name>pyridoxal 5'-phosphate</name>
        <dbReference type="ChEBI" id="CHEBI:597326"/>
    </ligand>
</feature>
<dbReference type="UniPathway" id="UPA00244">
    <property type="reaction ID" value="UER00311"/>
</dbReference>
<evidence type="ECO:0000256" key="11">
    <source>
        <dbReference type="ARBA" id="ARBA00049007"/>
    </source>
</evidence>
<dbReference type="GO" id="GO:0030170">
    <property type="term" value="F:pyridoxal phosphate binding"/>
    <property type="evidence" value="ECO:0007669"/>
    <property type="project" value="UniProtKB-UniRule"/>
</dbReference>
<comment type="catalytic activity">
    <reaction evidence="11 12">
        <text>O-phospho-L-serine + 2-oxoglutarate = 3-phosphooxypyruvate + L-glutamate</text>
        <dbReference type="Rhea" id="RHEA:14329"/>
        <dbReference type="ChEBI" id="CHEBI:16810"/>
        <dbReference type="ChEBI" id="CHEBI:18110"/>
        <dbReference type="ChEBI" id="CHEBI:29985"/>
        <dbReference type="ChEBI" id="CHEBI:57524"/>
        <dbReference type="EC" id="2.6.1.52"/>
    </reaction>
</comment>
<comment type="pathway">
    <text evidence="2 12">Amino-acid biosynthesis; L-serine biosynthesis; L-serine from 3-phospho-D-glycerate: step 2/3.</text>
</comment>
<keyword evidence="6 12" id="KW-0808">Transferase</keyword>
<comment type="pathway">
    <text evidence="1 12">Cofactor biosynthesis; pyridoxine 5'-phosphate biosynthesis; pyridoxine 5'-phosphate from D-erythrose 4-phosphate: step 3/5.</text>
</comment>
<keyword evidence="9 12" id="KW-0718">Serine biosynthesis</keyword>
<evidence type="ECO:0000256" key="3">
    <source>
        <dbReference type="ARBA" id="ARBA00006904"/>
    </source>
</evidence>
<evidence type="ECO:0000256" key="6">
    <source>
        <dbReference type="ARBA" id="ARBA00022679"/>
    </source>
</evidence>
<comment type="cofactor">
    <cofactor evidence="12">
        <name>pyridoxal 5'-phosphate</name>
        <dbReference type="ChEBI" id="CHEBI:597326"/>
    </cofactor>
    <text evidence="12">Binds 1 pyridoxal phosphate per subunit.</text>
</comment>
<feature type="modified residue" description="N6-(pyridoxal phosphate)lysine" evidence="12">
    <location>
        <position position="196"/>
    </location>
</feature>
<comment type="function">
    <text evidence="12">Catalyzes the reversible conversion of 3-phosphohydroxypyruvate to phosphoserine and of 3-hydroxy-2-oxo-4-phosphonooxybutanoate to phosphohydroxythreonine.</text>
</comment>
<dbReference type="RefSeq" id="WP_079542033.1">
    <property type="nucleotide sequence ID" value="NZ_FKLO01000079.1"/>
</dbReference>
<dbReference type="HAMAP" id="MF_00160">
    <property type="entry name" value="SerC_aminotrans_5"/>
    <property type="match status" value="1"/>
</dbReference>
<dbReference type="SUPFAM" id="SSF53383">
    <property type="entry name" value="PLP-dependent transferases"/>
    <property type="match status" value="1"/>
</dbReference>
<keyword evidence="5 12" id="KW-0028">Amino-acid biosynthesis</keyword>
<dbReference type="UniPathway" id="UPA00135">
    <property type="reaction ID" value="UER00197"/>
</dbReference>